<gene>
    <name evidence="1" type="ORF">SPELUC_LOCUS11579</name>
</gene>
<reference evidence="1" key="1">
    <citation type="submission" date="2021-06" db="EMBL/GenBank/DDBJ databases">
        <authorList>
            <person name="Kallberg Y."/>
            <person name="Tangrot J."/>
            <person name="Rosling A."/>
        </authorList>
    </citation>
    <scope>NUCLEOTIDE SEQUENCE</scope>
    <source>
        <strain evidence="1">28 12/20/2015</strain>
    </source>
</reference>
<feature type="non-terminal residue" evidence="1">
    <location>
        <position position="120"/>
    </location>
</feature>
<dbReference type="Proteomes" id="UP000789366">
    <property type="component" value="Unassembled WGS sequence"/>
</dbReference>
<evidence type="ECO:0000313" key="2">
    <source>
        <dbReference type="Proteomes" id="UP000789366"/>
    </source>
</evidence>
<comment type="caution">
    <text evidence="1">The sequence shown here is derived from an EMBL/GenBank/DDBJ whole genome shotgun (WGS) entry which is preliminary data.</text>
</comment>
<name>A0ACA9PKI7_9GLOM</name>
<keyword evidence="2" id="KW-1185">Reference proteome</keyword>
<evidence type="ECO:0000313" key="1">
    <source>
        <dbReference type="EMBL" id="CAG8706865.1"/>
    </source>
</evidence>
<organism evidence="1 2">
    <name type="scientific">Cetraspora pellucida</name>
    <dbReference type="NCBI Taxonomy" id="1433469"/>
    <lineage>
        <taxon>Eukaryota</taxon>
        <taxon>Fungi</taxon>
        <taxon>Fungi incertae sedis</taxon>
        <taxon>Mucoromycota</taxon>
        <taxon>Glomeromycotina</taxon>
        <taxon>Glomeromycetes</taxon>
        <taxon>Diversisporales</taxon>
        <taxon>Gigasporaceae</taxon>
        <taxon>Cetraspora</taxon>
    </lineage>
</organism>
<dbReference type="EMBL" id="CAJVPW010024948">
    <property type="protein sequence ID" value="CAG8706865.1"/>
    <property type="molecule type" value="Genomic_DNA"/>
</dbReference>
<proteinExistence type="predicted"/>
<protein>
    <submittedName>
        <fullName evidence="1">2271_t:CDS:1</fullName>
    </submittedName>
</protein>
<accession>A0ACA9PKI7</accession>
<sequence>MEQLEMESNKKFPQRGEIRSSKRTSVPQRRETSFESSHPKRVVSNDIQNEFDEQIIVSPLSTEDLEQVEEFEVYIAKTAENGLEQNSKILGNRLQTIDKIVRLKGFIGQASPEIMVKVNQ</sequence>